<sequence length="905" mass="99393">MALTELFSARRSCTTCPYCGVGCGVAATRESSPGNGEDVIRIQGDEQHPANKGKLCVKGSSLADTLGNHGRLLKPQLHGKECDWETAMAFATSKLRETIDEHGPDSVAFYLSGQLLTEDYYVANKLMKGFIGTANVDTNSRLCMSSAVAAYKRALGADAVPCNYEDLDEAELVVLIGSNAAWTHPILFQRMQAANAKLVVVDPRGSATSEMADMHLAITPGSDAALFNGLLRYLSEYGLTEFGGLDQAFIHNHTDNFTDTLYAAAEWTPEKVAEYCRVELAQLLEFYDLFRTTEKTISFYSQGVNQSSTGTDKNNAIINCHLATGRIGKPGCGPFSITGQPNAMGGREVGGLANMLAAHMDFTDDNINRVGRFWDAAKMAKAPGLKAVELFDAVERGEIKAVWIMATNPAVSMPDARRVAAALKNCPTVIVSDCVGDTDTARCADLLLPATTWGEKNGTVTNSERRISRQKSFLPKPGKARHDWEIICDVARRLGFAEAFDFQSAADIFREHAALSGFENNRDQARRAFDISALANISDQEYDFLTPVQWPVNAEHPHGAVRLFSDGDFYTPNGRARFIPVQPQCPKQETREEFPLLLNSGRLRDQWHTMTRTGRARKLLDHSEAPELHLHPRDAARFGIEDAQLVRVESEKGQFFGRAKVTSNQKPGQLFAPIHWSDSLAYNATVSALAIPVTDPVSGQPELKQVAVNVEPLSAHSYACLLLRTKAAEELHSRLQTGDAQLFETILHWYRVPVEGGYRFELVLKKQPDWQSMADKLFNLSGRQLNRKRLQLPSGERWLLHSEEMELLVFTSADWQTLPDRKTLENALQQPLPDAPAKLLHDVPPGAQMVCTCLQVSRKEIETAIAEGVASVEELGELLGCGTNCGSCKPEISALLNTNLAVAVG</sequence>
<keyword evidence="10" id="KW-0534">Nitrate assimilation</keyword>
<comment type="similarity">
    <text evidence="3">Belongs to the prokaryotic molybdopterin-containing oxidoreductase family. NasA/NapA/NarB subfamily.</text>
</comment>
<dbReference type="PROSITE" id="PS00932">
    <property type="entry name" value="MOLYBDOPTERIN_PROK_3"/>
    <property type="match status" value="1"/>
</dbReference>
<dbReference type="InterPro" id="IPR006656">
    <property type="entry name" value="Mopterin_OxRdtase"/>
</dbReference>
<dbReference type="SUPFAM" id="SSF50692">
    <property type="entry name" value="ADC-like"/>
    <property type="match status" value="1"/>
</dbReference>
<dbReference type="InterPro" id="IPR006657">
    <property type="entry name" value="MoPterin_dinucl-bd_dom"/>
</dbReference>
<dbReference type="CDD" id="cd02754">
    <property type="entry name" value="MopB_Nitrate-R-NapA-like"/>
    <property type="match status" value="1"/>
</dbReference>
<accession>A0ABY8NER9</accession>
<evidence type="ECO:0000313" key="12">
    <source>
        <dbReference type="EMBL" id="WGL16247.1"/>
    </source>
</evidence>
<dbReference type="PANTHER" id="PTHR43105">
    <property type="entry name" value="RESPIRATORY NITRATE REDUCTASE"/>
    <property type="match status" value="1"/>
</dbReference>
<dbReference type="Pfam" id="PF00384">
    <property type="entry name" value="Molybdopterin"/>
    <property type="match status" value="1"/>
</dbReference>
<evidence type="ECO:0000256" key="3">
    <source>
        <dbReference type="ARBA" id="ARBA00008747"/>
    </source>
</evidence>
<dbReference type="Gene3D" id="3.40.228.10">
    <property type="entry name" value="Dimethylsulfoxide Reductase, domain 2"/>
    <property type="match status" value="1"/>
</dbReference>
<comment type="cofactor">
    <cofactor evidence="2">
        <name>[4Fe-4S] cluster</name>
        <dbReference type="ChEBI" id="CHEBI:49883"/>
    </cofactor>
</comment>
<dbReference type="Proteomes" id="UP001236500">
    <property type="component" value="Chromosome"/>
</dbReference>
<dbReference type="Pfam" id="PF01568">
    <property type="entry name" value="Molydop_binding"/>
    <property type="match status" value="1"/>
</dbReference>
<dbReference type="CDD" id="cd02791">
    <property type="entry name" value="MopB_CT_Nitrate-R-NapA-like"/>
    <property type="match status" value="1"/>
</dbReference>
<keyword evidence="6" id="KW-0479">Metal-binding</keyword>
<dbReference type="InterPro" id="IPR006963">
    <property type="entry name" value="Mopterin_OxRdtase_4Fe-4S_dom"/>
</dbReference>
<proteinExistence type="inferred from homology"/>
<evidence type="ECO:0000256" key="6">
    <source>
        <dbReference type="ARBA" id="ARBA00022723"/>
    </source>
</evidence>
<dbReference type="EMBL" id="CP118605">
    <property type="protein sequence ID" value="WGL16247.1"/>
    <property type="molecule type" value="Genomic_DNA"/>
</dbReference>
<dbReference type="InterPro" id="IPR009010">
    <property type="entry name" value="Asp_de-COase-like_dom_sf"/>
</dbReference>
<reference evidence="12 13" key="1">
    <citation type="submission" date="2023-02" db="EMBL/GenBank/DDBJ databases">
        <title>Description and genomic characterization of Microbulbifer bruguierae sp. nov., isolated from the sediment of mangrove plant Bruguiera sexangula.</title>
        <authorList>
            <person name="Long M."/>
        </authorList>
    </citation>
    <scope>NUCLEOTIDE SEQUENCE [LARGE SCALE GENOMIC DNA]</scope>
    <source>
        <strain evidence="12 13">H12</strain>
    </source>
</reference>
<evidence type="ECO:0000256" key="5">
    <source>
        <dbReference type="ARBA" id="ARBA00022505"/>
    </source>
</evidence>
<dbReference type="InterPro" id="IPR041854">
    <property type="entry name" value="BFD-like_2Fe2S-bd_dom_sf"/>
</dbReference>
<evidence type="ECO:0000256" key="9">
    <source>
        <dbReference type="ARBA" id="ARBA00023014"/>
    </source>
</evidence>
<dbReference type="InterPro" id="IPR007419">
    <property type="entry name" value="BFD-like_2Fe2S-bd_dom"/>
</dbReference>
<evidence type="ECO:0000313" key="13">
    <source>
        <dbReference type="Proteomes" id="UP001236500"/>
    </source>
</evidence>
<dbReference type="PROSITE" id="PS00490">
    <property type="entry name" value="MOLYBDOPTERIN_PROK_2"/>
    <property type="match status" value="1"/>
</dbReference>
<evidence type="ECO:0000256" key="8">
    <source>
        <dbReference type="ARBA" id="ARBA00023004"/>
    </source>
</evidence>
<evidence type="ECO:0000259" key="11">
    <source>
        <dbReference type="PROSITE" id="PS51669"/>
    </source>
</evidence>
<dbReference type="SMART" id="SM00926">
    <property type="entry name" value="Molybdop_Fe4S4"/>
    <property type="match status" value="1"/>
</dbReference>
<evidence type="ECO:0000256" key="1">
    <source>
        <dbReference type="ARBA" id="ARBA00001942"/>
    </source>
</evidence>
<name>A0ABY8NER9_9GAMM</name>
<protein>
    <submittedName>
        <fullName evidence="12">Nitrate reductase</fullName>
    </submittedName>
</protein>
<dbReference type="PROSITE" id="PS51669">
    <property type="entry name" value="4FE4S_MOW_BIS_MGD"/>
    <property type="match status" value="1"/>
</dbReference>
<dbReference type="Gene3D" id="2.20.25.90">
    <property type="entry name" value="ADC-like domains"/>
    <property type="match status" value="1"/>
</dbReference>
<dbReference type="PANTHER" id="PTHR43105:SF9">
    <property type="entry name" value="NADPH-FE(3+) OXIDOREDUCTASE SUBUNIT ALPHA"/>
    <property type="match status" value="1"/>
</dbReference>
<feature type="domain" description="4Fe-4S Mo/W bis-MGD-type" evidence="11">
    <location>
        <begin position="9"/>
        <end position="70"/>
    </location>
</feature>
<dbReference type="Pfam" id="PF04879">
    <property type="entry name" value="Molybdop_Fe4S4"/>
    <property type="match status" value="1"/>
</dbReference>
<dbReference type="InterPro" id="IPR041957">
    <property type="entry name" value="CT_Nitrate-R-NapA-like"/>
</dbReference>
<keyword evidence="7" id="KW-0560">Oxidoreductase</keyword>
<dbReference type="Gene3D" id="1.10.10.1100">
    <property type="entry name" value="BFD-like [2Fe-2S]-binding domain"/>
    <property type="match status" value="1"/>
</dbReference>
<dbReference type="InterPro" id="IPR050123">
    <property type="entry name" value="Prok_molybdopt-oxidoreductase"/>
</dbReference>
<dbReference type="Gene3D" id="2.40.40.20">
    <property type="match status" value="1"/>
</dbReference>
<keyword evidence="13" id="KW-1185">Reference proteome</keyword>
<evidence type="ECO:0000256" key="2">
    <source>
        <dbReference type="ARBA" id="ARBA00001966"/>
    </source>
</evidence>
<evidence type="ECO:0000256" key="7">
    <source>
        <dbReference type="ARBA" id="ARBA00023002"/>
    </source>
</evidence>
<gene>
    <name evidence="12" type="ORF">PVT68_15940</name>
</gene>
<keyword evidence="4" id="KW-0004">4Fe-4S</keyword>
<keyword evidence="8" id="KW-0408">Iron</keyword>
<keyword evidence="5" id="KW-0500">Molybdenum</keyword>
<dbReference type="SUPFAM" id="SSF53706">
    <property type="entry name" value="Formate dehydrogenase/DMSO reductase, domains 1-3"/>
    <property type="match status" value="1"/>
</dbReference>
<organism evidence="12 13">
    <name type="scientific">Microbulbifer bruguierae</name>
    <dbReference type="NCBI Taxonomy" id="3029061"/>
    <lineage>
        <taxon>Bacteria</taxon>
        <taxon>Pseudomonadati</taxon>
        <taxon>Pseudomonadota</taxon>
        <taxon>Gammaproteobacteria</taxon>
        <taxon>Cellvibrionales</taxon>
        <taxon>Microbulbiferaceae</taxon>
        <taxon>Microbulbifer</taxon>
    </lineage>
</organism>
<evidence type="ECO:0000256" key="4">
    <source>
        <dbReference type="ARBA" id="ARBA00022485"/>
    </source>
</evidence>
<keyword evidence="9" id="KW-0411">Iron-sulfur</keyword>
<dbReference type="InterPro" id="IPR006655">
    <property type="entry name" value="Mopterin_OxRdtase_prok_CS"/>
</dbReference>
<evidence type="ECO:0000256" key="10">
    <source>
        <dbReference type="ARBA" id="ARBA00023063"/>
    </source>
</evidence>
<comment type="cofactor">
    <cofactor evidence="1">
        <name>Mo-bis(molybdopterin guanine dinucleotide)</name>
        <dbReference type="ChEBI" id="CHEBI:60539"/>
    </cofactor>
</comment>
<dbReference type="Pfam" id="PF04324">
    <property type="entry name" value="Fer2_BFD"/>
    <property type="match status" value="1"/>
</dbReference>
<dbReference type="RefSeq" id="WP_280319747.1">
    <property type="nucleotide sequence ID" value="NZ_CP118605.1"/>
</dbReference>
<dbReference type="Gene3D" id="3.40.50.740">
    <property type="match status" value="1"/>
</dbReference>